<dbReference type="AlphaFoldDB" id="V9E5D3"/>
<evidence type="ECO:0000256" key="1">
    <source>
        <dbReference type="SAM" id="Phobius"/>
    </source>
</evidence>
<gene>
    <name evidence="2" type="ORF">F443_19271</name>
</gene>
<evidence type="ECO:0000313" key="2">
    <source>
        <dbReference type="EMBL" id="ETI34166.1"/>
    </source>
</evidence>
<accession>V9E5D3</accession>
<keyword evidence="1" id="KW-0472">Membrane</keyword>
<evidence type="ECO:0000313" key="3">
    <source>
        <dbReference type="Proteomes" id="UP000018721"/>
    </source>
</evidence>
<feature type="transmembrane region" description="Helical" evidence="1">
    <location>
        <begin position="40"/>
        <end position="59"/>
    </location>
</feature>
<organism evidence="2 3">
    <name type="scientific">Phytophthora nicotianae P1569</name>
    <dbReference type="NCBI Taxonomy" id="1317065"/>
    <lineage>
        <taxon>Eukaryota</taxon>
        <taxon>Sar</taxon>
        <taxon>Stramenopiles</taxon>
        <taxon>Oomycota</taxon>
        <taxon>Peronosporomycetes</taxon>
        <taxon>Peronosporales</taxon>
        <taxon>Peronosporaceae</taxon>
        <taxon>Phytophthora</taxon>
    </lineage>
</organism>
<dbReference type="HOGENOM" id="CLU_2946701_0_0_1"/>
<dbReference type="Proteomes" id="UP000018721">
    <property type="component" value="Unassembled WGS sequence"/>
</dbReference>
<proteinExistence type="predicted"/>
<reference evidence="2 3" key="1">
    <citation type="submission" date="2013-11" db="EMBL/GenBank/DDBJ databases">
        <title>The Genome Sequence of Phytophthora parasitica P1569.</title>
        <authorList>
            <consortium name="The Broad Institute Genomics Platform"/>
            <person name="Russ C."/>
            <person name="Tyler B."/>
            <person name="Panabieres F."/>
            <person name="Shan W."/>
            <person name="Tripathy S."/>
            <person name="Grunwald N."/>
            <person name="Machado M."/>
            <person name="Johnson C.S."/>
            <person name="Arredondo F."/>
            <person name="Hong C."/>
            <person name="Coffey M."/>
            <person name="Young S.K."/>
            <person name="Zeng Q."/>
            <person name="Gargeya S."/>
            <person name="Fitzgerald M."/>
            <person name="Abouelleil A."/>
            <person name="Alvarado L."/>
            <person name="Chapman S.B."/>
            <person name="Gainer-Dewar J."/>
            <person name="Goldberg J."/>
            <person name="Griggs A."/>
            <person name="Gujja S."/>
            <person name="Hansen M."/>
            <person name="Howarth C."/>
            <person name="Imamovic A."/>
            <person name="Ireland A."/>
            <person name="Larimer J."/>
            <person name="McCowan C."/>
            <person name="Murphy C."/>
            <person name="Pearson M."/>
            <person name="Poon T.W."/>
            <person name="Priest M."/>
            <person name="Roberts A."/>
            <person name="Saif S."/>
            <person name="Shea T."/>
            <person name="Sykes S."/>
            <person name="Wortman J."/>
            <person name="Nusbaum C."/>
            <person name="Birren B."/>
        </authorList>
    </citation>
    <scope>NUCLEOTIDE SEQUENCE [LARGE SCALE GENOMIC DNA]</scope>
    <source>
        <strain evidence="2 3">P1569</strain>
    </source>
</reference>
<name>V9E5D3_PHYNI</name>
<keyword evidence="1" id="KW-1133">Transmembrane helix</keyword>
<sequence>MNNWWKLSIKEHKEALSEEKNECSQVGALKSWKGIHLSRAGTFFLIQLVFRVSIAFITYF</sequence>
<keyword evidence="3" id="KW-1185">Reference proteome</keyword>
<protein>
    <submittedName>
        <fullName evidence="2">Uncharacterized protein</fullName>
    </submittedName>
</protein>
<keyword evidence="1" id="KW-0812">Transmembrane</keyword>
<dbReference type="EMBL" id="ANIZ01003345">
    <property type="protein sequence ID" value="ETI34166.1"/>
    <property type="molecule type" value="Genomic_DNA"/>
</dbReference>
<comment type="caution">
    <text evidence="2">The sequence shown here is derived from an EMBL/GenBank/DDBJ whole genome shotgun (WGS) entry which is preliminary data.</text>
</comment>